<dbReference type="PANTHER" id="PTHR24178">
    <property type="entry name" value="MOLTING PROTEIN MLT-4"/>
    <property type="match status" value="1"/>
</dbReference>
<feature type="transmembrane region" description="Helical" evidence="4">
    <location>
        <begin position="841"/>
        <end position="861"/>
    </location>
</feature>
<proteinExistence type="predicted"/>
<evidence type="ECO:0000256" key="4">
    <source>
        <dbReference type="SAM" id="Phobius"/>
    </source>
</evidence>
<feature type="transmembrane region" description="Helical" evidence="4">
    <location>
        <begin position="809"/>
        <end position="829"/>
    </location>
</feature>
<feature type="repeat" description="ANK" evidence="3">
    <location>
        <begin position="618"/>
        <end position="650"/>
    </location>
</feature>
<keyword evidence="6" id="KW-1185">Reference proteome</keyword>
<evidence type="ECO:0000256" key="2">
    <source>
        <dbReference type="ARBA" id="ARBA00023043"/>
    </source>
</evidence>
<dbReference type="Proteomes" id="UP001054902">
    <property type="component" value="Unassembled WGS sequence"/>
</dbReference>
<dbReference type="PROSITE" id="PS50297">
    <property type="entry name" value="ANK_REP_REGION"/>
    <property type="match status" value="1"/>
</dbReference>
<sequence length="1218" mass="137443">MASPLPMFIAPNTGVEIELIHPSKLSKSKATNITSFSDSVELQDIFSSHNPDDIRQSWEYRLSNEKQFHLLPGTDFSKVCTGKMSPTSTLTLTPYAKKQAGILYETATRYAYLAPPMGLANCIDWKEYYGDASIDDDGELNLMTAASSDFFEDDPSRSSKTIDLKFNELKMEWAAPLLAVTGAFVYFDDEMNVCGVNVITLKNTDYSLSLSGPFKTPKLVVNAVSELERISVCPLQGLHENSYVALSWILPYETFENVGPSQGRNPNKHGSFLFMRYDGTAETYAVATSVHTNYDEESSILPDVFSSSSCRSSKYAELAENSSFAEEYIDDSKVQKWKKYITSMCYKKTNIDDPDTTPVTRPRSLEGETSLIHEACRSRVDIKHIISLLENSVERDALLQQDKFGWVPLHYLCAFSAENKELISLVIKESPEAVYIKDSFGRYPLHIACDNHNSHASVVKILLGGEKEDLVLKPTKYLKRLPLHIALDRGLDASVIAILLDADTKFKSIRATTDINSRPIHSALKKRLPAQTISLLLEADANLYVKEDDEFADIYSKFRGLLPLHIACLTGASRDAVSLLLDKDISGKTLIARAEGSITKNAGIQLSLRESIRKGSTEGKIPLHLAIARRSVETIKLLLKRAEIESESDESIYLQDKRGRVALHMACVNNISHEVVKLLINIDKEKVNVGKIDSYGKLPIHYACDHKDAQKKSISLLLHAEREREEIEKAGINTLEHSRSISTKNKSPIWYAVKAGAPADVLETLMKEEGFSLEGFDRRAMRKDLAEIIKDKPSLQKILNQRLAIRRNLFLLMLRFIADLGSLICFYIAIEQYADDKRSDVIISLLWVWLAIFILLELYQIRIERLRVYLLELWNWYEMIMIALFILSVTILFSWKICDSNNEITSICTHPEILQDSYTRIFTATGIILIVNVVKSLQGIFLPFALFGSGLYNIFKTLTPFLIVSLLILIAFTNAYRISVNFADDNKTWDSETTRGQCVESFLTCFLTVLQGFFGGGGDATTGWLDIGFGIVIAIILLNVVIAIVSDSWEDSKGTAAYAFWSSRVERLCQLGKSAEISKHNLFLFTWIDSLRWIPFQDDISWSKDYPYSLVQSREEYENPYYYFSKRDARKIANSRSLDSSLYWIRKDTDLGLVESEISQAYTSFKWLMNNTVYIFFALIGPFTAGLLWPAEFSVYVLNIGLDTNDSTSSNNDYDGNS</sequence>
<keyword evidence="2 3" id="KW-0040">ANK repeat</keyword>
<evidence type="ECO:0000313" key="6">
    <source>
        <dbReference type="Proteomes" id="UP001054902"/>
    </source>
</evidence>
<dbReference type="Gene3D" id="1.25.40.20">
    <property type="entry name" value="Ankyrin repeat-containing domain"/>
    <property type="match status" value="2"/>
</dbReference>
<dbReference type="SUPFAM" id="SSF48403">
    <property type="entry name" value="Ankyrin repeat"/>
    <property type="match status" value="1"/>
</dbReference>
<feature type="transmembrane region" description="Helical" evidence="4">
    <location>
        <begin position="921"/>
        <end position="946"/>
    </location>
</feature>
<organism evidence="5 6">
    <name type="scientific">Chaetoceros tenuissimus</name>
    <dbReference type="NCBI Taxonomy" id="426638"/>
    <lineage>
        <taxon>Eukaryota</taxon>
        <taxon>Sar</taxon>
        <taxon>Stramenopiles</taxon>
        <taxon>Ochrophyta</taxon>
        <taxon>Bacillariophyta</taxon>
        <taxon>Coscinodiscophyceae</taxon>
        <taxon>Chaetocerotophycidae</taxon>
        <taxon>Chaetocerotales</taxon>
        <taxon>Chaetocerotaceae</taxon>
        <taxon>Chaetoceros</taxon>
    </lineage>
</organism>
<keyword evidence="4" id="KW-1133">Transmembrane helix</keyword>
<protein>
    <recommendedName>
        <fullName evidence="7">Ion transport domain-containing protein</fullName>
    </recommendedName>
</protein>
<feature type="transmembrane region" description="Helical" evidence="4">
    <location>
        <begin position="997"/>
        <end position="1015"/>
    </location>
</feature>
<dbReference type="PANTHER" id="PTHR24178:SF41">
    <property type="entry name" value="ANKYRIN-2 ISOFORM X1"/>
    <property type="match status" value="1"/>
</dbReference>
<dbReference type="InterPro" id="IPR036770">
    <property type="entry name" value="Ankyrin_rpt-contain_sf"/>
</dbReference>
<evidence type="ECO:0000256" key="1">
    <source>
        <dbReference type="ARBA" id="ARBA00022737"/>
    </source>
</evidence>
<feature type="transmembrane region" description="Helical" evidence="4">
    <location>
        <begin position="1027"/>
        <end position="1045"/>
    </location>
</feature>
<reference evidence="5 6" key="1">
    <citation type="journal article" date="2021" name="Sci. Rep.">
        <title>The genome of the diatom Chaetoceros tenuissimus carries an ancient integrated fragment of an extant virus.</title>
        <authorList>
            <person name="Hongo Y."/>
            <person name="Kimura K."/>
            <person name="Takaki Y."/>
            <person name="Yoshida Y."/>
            <person name="Baba S."/>
            <person name="Kobayashi G."/>
            <person name="Nagasaki K."/>
            <person name="Hano T."/>
            <person name="Tomaru Y."/>
        </authorList>
    </citation>
    <scope>NUCLEOTIDE SEQUENCE [LARGE SCALE GENOMIC DNA]</scope>
    <source>
        <strain evidence="5 6">NIES-3715</strain>
    </source>
</reference>
<feature type="transmembrane region" description="Helical" evidence="4">
    <location>
        <begin position="873"/>
        <end position="895"/>
    </location>
</feature>
<feature type="transmembrane region" description="Helical" evidence="4">
    <location>
        <begin position="958"/>
        <end position="976"/>
    </location>
</feature>
<dbReference type="Pfam" id="PF12796">
    <property type="entry name" value="Ank_2"/>
    <property type="match status" value="2"/>
</dbReference>
<evidence type="ECO:0000313" key="5">
    <source>
        <dbReference type="EMBL" id="GFH48138.1"/>
    </source>
</evidence>
<comment type="caution">
    <text evidence="5">The sequence shown here is derived from an EMBL/GenBank/DDBJ whole genome shotgun (WGS) entry which is preliminary data.</text>
</comment>
<dbReference type="PROSITE" id="PS50088">
    <property type="entry name" value="ANK_REPEAT"/>
    <property type="match status" value="1"/>
</dbReference>
<dbReference type="EMBL" id="BLLK01000027">
    <property type="protein sequence ID" value="GFH48138.1"/>
    <property type="molecule type" value="Genomic_DNA"/>
</dbReference>
<evidence type="ECO:0000256" key="3">
    <source>
        <dbReference type="PROSITE-ProRule" id="PRU00023"/>
    </source>
</evidence>
<evidence type="ECO:0008006" key="7">
    <source>
        <dbReference type="Google" id="ProtNLM"/>
    </source>
</evidence>
<feature type="transmembrane region" description="Helical" evidence="4">
    <location>
        <begin position="1173"/>
        <end position="1191"/>
    </location>
</feature>
<dbReference type="AlphaFoldDB" id="A0AAD3H2Y2"/>
<keyword evidence="4" id="KW-0812">Transmembrane</keyword>
<dbReference type="InterPro" id="IPR002110">
    <property type="entry name" value="Ankyrin_rpt"/>
</dbReference>
<name>A0AAD3H2Y2_9STRA</name>
<keyword evidence="4" id="KW-0472">Membrane</keyword>
<dbReference type="SMART" id="SM00248">
    <property type="entry name" value="ANK"/>
    <property type="match status" value="10"/>
</dbReference>
<accession>A0AAD3H2Y2</accession>
<gene>
    <name evidence="5" type="ORF">CTEN210_04614</name>
</gene>
<keyword evidence="1" id="KW-0677">Repeat</keyword>